<feature type="domain" description="Acyl-CoA oxidase/dehydrogenase middle" evidence="7">
    <location>
        <begin position="140"/>
        <end position="236"/>
    </location>
</feature>
<evidence type="ECO:0000259" key="6">
    <source>
        <dbReference type="Pfam" id="PF00441"/>
    </source>
</evidence>
<keyword evidence="10" id="KW-1185">Reference proteome</keyword>
<dbReference type="InterPro" id="IPR009100">
    <property type="entry name" value="AcylCoA_DH/oxidase_NM_dom_sf"/>
</dbReference>
<evidence type="ECO:0000259" key="7">
    <source>
        <dbReference type="Pfam" id="PF02770"/>
    </source>
</evidence>
<dbReference type="InterPro" id="IPR006089">
    <property type="entry name" value="Acyl-CoA_DH_CS"/>
</dbReference>
<dbReference type="SUPFAM" id="SSF56645">
    <property type="entry name" value="Acyl-CoA dehydrogenase NM domain-like"/>
    <property type="match status" value="1"/>
</dbReference>
<dbReference type="InterPro" id="IPR006091">
    <property type="entry name" value="Acyl-CoA_Oxase/DH_mid-dom"/>
</dbReference>
<dbReference type="InterPro" id="IPR036250">
    <property type="entry name" value="AcylCo_DH-like_C"/>
</dbReference>
<evidence type="ECO:0000313" key="10">
    <source>
        <dbReference type="Proteomes" id="UP001055429"/>
    </source>
</evidence>
<comment type="similarity">
    <text evidence="2 5">Belongs to the acyl-CoA dehydrogenase family.</text>
</comment>
<organism evidence="9 10">
    <name type="scientific">Brevundimonas albigilva</name>
    <dbReference type="NCBI Taxonomy" id="1312364"/>
    <lineage>
        <taxon>Bacteria</taxon>
        <taxon>Pseudomonadati</taxon>
        <taxon>Pseudomonadota</taxon>
        <taxon>Alphaproteobacteria</taxon>
        <taxon>Caulobacterales</taxon>
        <taxon>Caulobacteraceae</taxon>
        <taxon>Brevundimonas</taxon>
    </lineage>
</organism>
<reference evidence="9" key="1">
    <citation type="submission" date="2022-05" db="EMBL/GenBank/DDBJ databases">
        <title>Brevundimonas albigilva TT17 genome sequence.</title>
        <authorList>
            <person name="Lee K."/>
            <person name="Son H."/>
        </authorList>
    </citation>
    <scope>NUCLEOTIDE SEQUENCE</scope>
    <source>
        <strain evidence="9">TT17</strain>
    </source>
</reference>
<dbReference type="PANTHER" id="PTHR43884:SF12">
    <property type="entry name" value="ISOVALERYL-COA DEHYDROGENASE, MITOCHONDRIAL-RELATED"/>
    <property type="match status" value="1"/>
</dbReference>
<sequence>MSKDARPIFMAPPETSPLLNRTVFGSEHDDYRRGVRNFFEAEVYPHWEAWEAQGHVDRDLWNKAGAAGMLCVTMPEAFGGLGADRLFATIVMEEQARVGASGPGFSLHSEIVAPYLKHYGSQAQKERYLPRMASGELIGAIAMTEPGTGSDLQNIRTRARDAGDHYVLNGSKIFITNGFLADLVIVVAKTGETGKGSADTSLMLVEAGTPGFTKGKPLKKMGMRAQDTAELFFEDVRVPKENLLGSEGAGFLMLMQQLAWERLMIAIQAQASAEAAFDIARDYVKSRTAFGRPVAAFQTMRHRMADMQTELGVGRTFVDECLKAEIAGTLTPMAAAAAKMWVSEMCSRVIDQCVQMHGGYGFMWEYPVSRAFVDNRAHQIYGGTNDIMRELISRAL</sequence>
<dbReference type="Gene3D" id="1.10.540.10">
    <property type="entry name" value="Acyl-CoA dehydrogenase/oxidase, N-terminal domain"/>
    <property type="match status" value="1"/>
</dbReference>
<keyword evidence="4 5" id="KW-0274">FAD</keyword>
<name>A0ABY4SK87_9CAUL</name>
<dbReference type="InterPro" id="IPR046373">
    <property type="entry name" value="Acyl-CoA_Oxase/DH_mid-dom_sf"/>
</dbReference>
<gene>
    <name evidence="9" type="ORF">M8231_09545</name>
</gene>
<accession>A0ABY4SK87</accession>
<feature type="domain" description="Acyl-CoA dehydrogenase/oxidase C-terminal" evidence="6">
    <location>
        <begin position="248"/>
        <end position="396"/>
    </location>
</feature>
<dbReference type="Gene3D" id="2.40.110.10">
    <property type="entry name" value="Butyryl-CoA Dehydrogenase, subunit A, domain 2"/>
    <property type="match status" value="1"/>
</dbReference>
<evidence type="ECO:0000256" key="4">
    <source>
        <dbReference type="ARBA" id="ARBA00022827"/>
    </source>
</evidence>
<dbReference type="Pfam" id="PF00441">
    <property type="entry name" value="Acyl-CoA_dh_1"/>
    <property type="match status" value="1"/>
</dbReference>
<dbReference type="PANTHER" id="PTHR43884">
    <property type="entry name" value="ACYL-COA DEHYDROGENASE"/>
    <property type="match status" value="1"/>
</dbReference>
<dbReference type="Pfam" id="PF02771">
    <property type="entry name" value="Acyl-CoA_dh_N"/>
    <property type="match status" value="1"/>
</dbReference>
<evidence type="ECO:0000256" key="2">
    <source>
        <dbReference type="ARBA" id="ARBA00009347"/>
    </source>
</evidence>
<dbReference type="InterPro" id="IPR009075">
    <property type="entry name" value="AcylCo_DH/oxidase_C"/>
</dbReference>
<keyword evidence="3 5" id="KW-0285">Flavoprotein</keyword>
<evidence type="ECO:0000256" key="5">
    <source>
        <dbReference type="RuleBase" id="RU362125"/>
    </source>
</evidence>
<evidence type="ECO:0000256" key="3">
    <source>
        <dbReference type="ARBA" id="ARBA00022630"/>
    </source>
</evidence>
<dbReference type="InterPro" id="IPR037069">
    <property type="entry name" value="AcylCoA_DH/ox_N_sf"/>
</dbReference>
<dbReference type="SUPFAM" id="SSF47203">
    <property type="entry name" value="Acyl-CoA dehydrogenase C-terminal domain-like"/>
    <property type="match status" value="1"/>
</dbReference>
<protein>
    <submittedName>
        <fullName evidence="9">Acyl-CoA dehydrogenase family protein</fullName>
    </submittedName>
</protein>
<keyword evidence="5" id="KW-0560">Oxidoreductase</keyword>
<dbReference type="PROSITE" id="PS00073">
    <property type="entry name" value="ACYL_COA_DH_2"/>
    <property type="match status" value="1"/>
</dbReference>
<evidence type="ECO:0000259" key="8">
    <source>
        <dbReference type="Pfam" id="PF02771"/>
    </source>
</evidence>
<dbReference type="Gene3D" id="1.20.140.10">
    <property type="entry name" value="Butyryl-CoA Dehydrogenase, subunit A, domain 3"/>
    <property type="match status" value="1"/>
</dbReference>
<feature type="domain" description="Acyl-CoA dehydrogenase/oxidase N-terminal" evidence="8">
    <location>
        <begin position="27"/>
        <end position="136"/>
    </location>
</feature>
<evidence type="ECO:0000313" key="9">
    <source>
        <dbReference type="EMBL" id="URI14071.1"/>
    </source>
</evidence>
<comment type="cofactor">
    <cofactor evidence="1 5">
        <name>FAD</name>
        <dbReference type="ChEBI" id="CHEBI:57692"/>
    </cofactor>
</comment>
<dbReference type="InterPro" id="IPR013786">
    <property type="entry name" value="AcylCoA_DH/ox_N"/>
</dbReference>
<dbReference type="EMBL" id="CP097649">
    <property type="protein sequence ID" value="URI14071.1"/>
    <property type="molecule type" value="Genomic_DNA"/>
</dbReference>
<dbReference type="Proteomes" id="UP001055429">
    <property type="component" value="Chromosome"/>
</dbReference>
<evidence type="ECO:0000256" key="1">
    <source>
        <dbReference type="ARBA" id="ARBA00001974"/>
    </source>
</evidence>
<dbReference type="RefSeq" id="WP_250201337.1">
    <property type="nucleotide sequence ID" value="NZ_CP097649.1"/>
</dbReference>
<dbReference type="Pfam" id="PF02770">
    <property type="entry name" value="Acyl-CoA_dh_M"/>
    <property type="match status" value="1"/>
</dbReference>
<proteinExistence type="inferred from homology"/>